<dbReference type="AlphaFoldDB" id="A0ABC8KXZ2"/>
<dbReference type="EMBL" id="CAKOAT010358487">
    <property type="protein sequence ID" value="CAH8363363.1"/>
    <property type="molecule type" value="Genomic_DNA"/>
</dbReference>
<gene>
    <name evidence="1" type="ORF">ERUC_LOCUS29119</name>
</gene>
<dbReference type="PANTHER" id="PTHR37234:SF1">
    <property type="entry name" value="OS03G0319200 PROTEIN"/>
    <property type="match status" value="1"/>
</dbReference>
<organism evidence="1 2">
    <name type="scientific">Eruca vesicaria subsp. sativa</name>
    <name type="common">Garden rocket</name>
    <name type="synonym">Eruca sativa</name>
    <dbReference type="NCBI Taxonomy" id="29727"/>
    <lineage>
        <taxon>Eukaryota</taxon>
        <taxon>Viridiplantae</taxon>
        <taxon>Streptophyta</taxon>
        <taxon>Embryophyta</taxon>
        <taxon>Tracheophyta</taxon>
        <taxon>Spermatophyta</taxon>
        <taxon>Magnoliopsida</taxon>
        <taxon>eudicotyledons</taxon>
        <taxon>Gunneridae</taxon>
        <taxon>Pentapetalae</taxon>
        <taxon>rosids</taxon>
        <taxon>malvids</taxon>
        <taxon>Brassicales</taxon>
        <taxon>Brassicaceae</taxon>
        <taxon>Brassiceae</taxon>
        <taxon>Eruca</taxon>
    </lineage>
</organism>
<evidence type="ECO:0000313" key="2">
    <source>
        <dbReference type="Proteomes" id="UP001642260"/>
    </source>
</evidence>
<reference evidence="1 2" key="1">
    <citation type="submission" date="2022-03" db="EMBL/GenBank/DDBJ databases">
        <authorList>
            <person name="Macdonald S."/>
            <person name="Ahmed S."/>
            <person name="Newling K."/>
        </authorList>
    </citation>
    <scope>NUCLEOTIDE SEQUENCE [LARGE SCALE GENOMIC DNA]</scope>
</reference>
<dbReference type="Proteomes" id="UP001642260">
    <property type="component" value="Unassembled WGS sequence"/>
</dbReference>
<name>A0ABC8KXZ2_ERUVS</name>
<dbReference type="PANTHER" id="PTHR37234">
    <property type="entry name" value="OS03G0319200 PROTEIN"/>
    <property type="match status" value="1"/>
</dbReference>
<comment type="caution">
    <text evidence="1">The sequence shown here is derived from an EMBL/GenBank/DDBJ whole genome shotgun (WGS) entry which is preliminary data.</text>
</comment>
<sequence length="145" mass="16495">MAGDVVVGAQTNTNRKTTIHETDTDTTMLSKMMNDHHEYNKHDITYKVNHIDLITRPDHNYAMHDVISRTATIETRDNAPIMVQNVRRSLMESVNQVCDDDVASGQRRECHKSVDCYGGGSGRRHIRRGSTNSLPLDACRRRLVF</sequence>
<proteinExistence type="predicted"/>
<keyword evidence="2" id="KW-1185">Reference proteome</keyword>
<protein>
    <submittedName>
        <fullName evidence="1">Uncharacterized protein</fullName>
    </submittedName>
</protein>
<accession>A0ABC8KXZ2</accession>
<evidence type="ECO:0000313" key="1">
    <source>
        <dbReference type="EMBL" id="CAH8363363.1"/>
    </source>
</evidence>